<evidence type="ECO:0000313" key="2">
    <source>
        <dbReference type="Proteomes" id="UP000326788"/>
    </source>
</evidence>
<dbReference type="EMBL" id="MN204495">
    <property type="protein sequence ID" value="QEQ93814.1"/>
    <property type="molecule type" value="Genomic_DNA"/>
</dbReference>
<name>A0A5J6D7M3_9CAUD</name>
<accession>A0A5J6D7M3</accession>
<evidence type="ECO:0000313" key="1">
    <source>
        <dbReference type="EMBL" id="QEQ93814.1"/>
    </source>
</evidence>
<gene>
    <name evidence="1" type="primary">35</name>
    <name evidence="1" type="ORF">SEA_CHERRYBLOSSOM_35</name>
</gene>
<proteinExistence type="predicted"/>
<dbReference type="Proteomes" id="UP000326788">
    <property type="component" value="Segment"/>
</dbReference>
<sequence length="63" mass="7417">MMTQEEIEIYEDLKNRPIGAIRISESGFRVYVNLRDGVRSITHNRNLHELKKIELARLIDAHL</sequence>
<reference evidence="1 2" key="1">
    <citation type="submission" date="2019-07" db="EMBL/GenBank/DDBJ databases">
        <authorList>
            <person name="Shrestha S."/>
            <person name="Lopez E."/>
            <person name="Novak C.B."/>
            <person name="Layton S.R."/>
            <person name="Smith B.R."/>
            <person name="Kim T."/>
            <person name="Hughes L.E."/>
            <person name="Garlena R.A."/>
            <person name="Russell D.A."/>
            <person name="Pope W.H."/>
            <person name="Jacobs-Sera D."/>
            <person name="Hatfull G.F."/>
        </authorList>
    </citation>
    <scope>NUCLEOTIDE SEQUENCE [LARGE SCALE GENOMIC DNA]</scope>
</reference>
<protein>
    <submittedName>
        <fullName evidence="1">Uncharacterized protein</fullName>
    </submittedName>
</protein>
<organism evidence="1 2">
    <name type="scientific">Streptomyces phage CherryBlossom</name>
    <dbReference type="NCBI Taxonomy" id="2601687"/>
    <lineage>
        <taxon>Viruses</taxon>
        <taxon>Duplodnaviria</taxon>
        <taxon>Heunggongvirae</taxon>
        <taxon>Uroviricota</taxon>
        <taxon>Caudoviricetes</taxon>
        <taxon>Rimavirus</taxon>
        <taxon>Rimavirus rima</taxon>
    </lineage>
</organism>